<keyword evidence="1" id="KW-0238">DNA-binding</keyword>
<dbReference type="GO" id="GO:0000976">
    <property type="term" value="F:transcription cis-regulatory region binding"/>
    <property type="evidence" value="ECO:0007669"/>
    <property type="project" value="TreeGrafter"/>
</dbReference>
<dbReference type="Gene3D" id="3.40.50.2300">
    <property type="match status" value="1"/>
</dbReference>
<dbReference type="InterPro" id="IPR011006">
    <property type="entry name" value="CheY-like_superfamily"/>
</dbReference>
<evidence type="ECO:0000313" key="4">
    <source>
        <dbReference type="EMBL" id="TNC67230.1"/>
    </source>
</evidence>
<dbReference type="GO" id="GO:0006355">
    <property type="term" value="P:regulation of DNA-templated transcription"/>
    <property type="evidence" value="ECO:0007669"/>
    <property type="project" value="TreeGrafter"/>
</dbReference>
<name>A0A5C4NBB7_9RHOB</name>
<dbReference type="PANTHER" id="PTHR48111">
    <property type="entry name" value="REGULATOR OF RPOS"/>
    <property type="match status" value="1"/>
</dbReference>
<keyword evidence="2" id="KW-0597">Phosphoprotein</keyword>
<dbReference type="RefSeq" id="WP_139082673.1">
    <property type="nucleotide sequence ID" value="NZ_VDFV01000029.1"/>
</dbReference>
<accession>A0A5C4NBB7</accession>
<protein>
    <submittedName>
        <fullName evidence="4">Response regulator</fullName>
    </submittedName>
</protein>
<dbReference type="InterPro" id="IPR039420">
    <property type="entry name" value="WalR-like"/>
</dbReference>
<evidence type="ECO:0000313" key="5">
    <source>
        <dbReference type="Proteomes" id="UP000305709"/>
    </source>
</evidence>
<organism evidence="4 5">
    <name type="scientific">Rubellimicrobium roseum</name>
    <dbReference type="NCBI Taxonomy" id="687525"/>
    <lineage>
        <taxon>Bacteria</taxon>
        <taxon>Pseudomonadati</taxon>
        <taxon>Pseudomonadota</taxon>
        <taxon>Alphaproteobacteria</taxon>
        <taxon>Rhodobacterales</taxon>
        <taxon>Roseobacteraceae</taxon>
        <taxon>Rubellimicrobium</taxon>
    </lineage>
</organism>
<dbReference type="Pfam" id="PF00072">
    <property type="entry name" value="Response_reg"/>
    <property type="match status" value="1"/>
</dbReference>
<dbReference type="GO" id="GO:0005829">
    <property type="term" value="C:cytosol"/>
    <property type="evidence" value="ECO:0007669"/>
    <property type="project" value="TreeGrafter"/>
</dbReference>
<dbReference type="SUPFAM" id="SSF52172">
    <property type="entry name" value="CheY-like"/>
    <property type="match status" value="1"/>
</dbReference>
<dbReference type="EMBL" id="VDFV01000029">
    <property type="protein sequence ID" value="TNC67230.1"/>
    <property type="molecule type" value="Genomic_DNA"/>
</dbReference>
<reference evidence="4 5" key="1">
    <citation type="submission" date="2019-06" db="EMBL/GenBank/DDBJ databases">
        <authorList>
            <person name="Jiang L."/>
        </authorList>
    </citation>
    <scope>NUCLEOTIDE SEQUENCE [LARGE SCALE GENOMIC DNA]</scope>
    <source>
        <strain evidence="4 5">YIM 48858</strain>
    </source>
</reference>
<feature type="modified residue" description="4-aspartylphosphate" evidence="2">
    <location>
        <position position="56"/>
    </location>
</feature>
<sequence>MARPLRVLIVEDEALLAYALEEDLRDAGHDVVGLAPSSREAIQLAERTRPELALVDIHLLDGPTGVEVARAIAGSGVTTVLFMTANVKRIPDDFAGAVGVIGKPYTANGIENAIAFVGEALKDGAEPPPPWSLQLAPHLQPAEDGRIRLGAH</sequence>
<dbReference type="SMART" id="SM00448">
    <property type="entry name" value="REC"/>
    <property type="match status" value="1"/>
</dbReference>
<proteinExistence type="predicted"/>
<dbReference type="AlphaFoldDB" id="A0A5C4NBB7"/>
<evidence type="ECO:0000256" key="1">
    <source>
        <dbReference type="ARBA" id="ARBA00023125"/>
    </source>
</evidence>
<evidence type="ECO:0000256" key="2">
    <source>
        <dbReference type="PROSITE-ProRule" id="PRU00169"/>
    </source>
</evidence>
<comment type="caution">
    <text evidence="4">The sequence shown here is derived from an EMBL/GenBank/DDBJ whole genome shotgun (WGS) entry which is preliminary data.</text>
</comment>
<dbReference type="GO" id="GO:0000156">
    <property type="term" value="F:phosphorelay response regulator activity"/>
    <property type="evidence" value="ECO:0007669"/>
    <property type="project" value="TreeGrafter"/>
</dbReference>
<gene>
    <name evidence="4" type="ORF">FHG71_15830</name>
</gene>
<dbReference type="GO" id="GO:0032993">
    <property type="term" value="C:protein-DNA complex"/>
    <property type="evidence" value="ECO:0007669"/>
    <property type="project" value="TreeGrafter"/>
</dbReference>
<dbReference type="InterPro" id="IPR001789">
    <property type="entry name" value="Sig_transdc_resp-reg_receiver"/>
</dbReference>
<keyword evidence="5" id="KW-1185">Reference proteome</keyword>
<dbReference type="OrthoDB" id="7060229at2"/>
<dbReference type="Proteomes" id="UP000305709">
    <property type="component" value="Unassembled WGS sequence"/>
</dbReference>
<dbReference type="PANTHER" id="PTHR48111:SF38">
    <property type="entry name" value="TWO-COMPONENT RESPONSE REGULATOR"/>
    <property type="match status" value="1"/>
</dbReference>
<evidence type="ECO:0000259" key="3">
    <source>
        <dbReference type="PROSITE" id="PS50110"/>
    </source>
</evidence>
<dbReference type="PROSITE" id="PS50110">
    <property type="entry name" value="RESPONSE_REGULATORY"/>
    <property type="match status" value="1"/>
</dbReference>
<feature type="domain" description="Response regulatory" evidence="3">
    <location>
        <begin position="6"/>
        <end position="118"/>
    </location>
</feature>